<dbReference type="InterPro" id="IPR011990">
    <property type="entry name" value="TPR-like_helical_dom_sf"/>
</dbReference>
<dbReference type="Pfam" id="PF13181">
    <property type="entry name" value="TPR_8"/>
    <property type="match status" value="1"/>
</dbReference>
<feature type="signal peptide" evidence="4">
    <location>
        <begin position="1"/>
        <end position="23"/>
    </location>
</feature>
<evidence type="ECO:0000313" key="6">
    <source>
        <dbReference type="Proteomes" id="UP000829194"/>
    </source>
</evidence>
<dbReference type="InterPro" id="IPR019734">
    <property type="entry name" value="TPR_rpt"/>
</dbReference>
<protein>
    <submittedName>
        <fullName evidence="5">Tetratricopeptide repeat protein</fullName>
    </submittedName>
</protein>
<evidence type="ECO:0000256" key="4">
    <source>
        <dbReference type="SAM" id="SignalP"/>
    </source>
</evidence>
<dbReference type="InterPro" id="IPR050498">
    <property type="entry name" value="Ycf3"/>
</dbReference>
<name>A0ABY3X5N0_9GAMM</name>
<proteinExistence type="predicted"/>
<keyword evidence="6" id="KW-1185">Reference proteome</keyword>
<organism evidence="5 6">
    <name type="scientific">Lysobacter gummosus</name>
    <dbReference type="NCBI Taxonomy" id="262324"/>
    <lineage>
        <taxon>Bacteria</taxon>
        <taxon>Pseudomonadati</taxon>
        <taxon>Pseudomonadota</taxon>
        <taxon>Gammaproteobacteria</taxon>
        <taxon>Lysobacterales</taxon>
        <taxon>Lysobacteraceae</taxon>
        <taxon>Lysobacter</taxon>
    </lineage>
</organism>
<dbReference type="PANTHER" id="PTHR44858:SF1">
    <property type="entry name" value="UDP-N-ACETYLGLUCOSAMINE--PEPTIDE N-ACETYLGLUCOSAMINYLTRANSFERASE SPINDLY-RELATED"/>
    <property type="match status" value="1"/>
</dbReference>
<feature type="repeat" description="TPR" evidence="3">
    <location>
        <begin position="343"/>
        <end position="376"/>
    </location>
</feature>
<dbReference type="Proteomes" id="UP000829194">
    <property type="component" value="Chromosome"/>
</dbReference>
<dbReference type="PANTHER" id="PTHR44858">
    <property type="entry name" value="TETRATRICOPEPTIDE REPEAT PROTEIN 6"/>
    <property type="match status" value="1"/>
</dbReference>
<dbReference type="EMBL" id="CP093547">
    <property type="protein sequence ID" value="UNP27868.1"/>
    <property type="molecule type" value="Genomic_DNA"/>
</dbReference>
<reference evidence="5 6" key="1">
    <citation type="submission" date="2022-03" db="EMBL/GenBank/DDBJ databases">
        <title>Complete genome sequence of Lysobacter capsici VKM B-2533 and Lysobacter gummosus 10.1.1, promising sources of lytic agents.</title>
        <authorList>
            <person name="Tarlachkov S.V."/>
            <person name="Kudryakova I.V."/>
            <person name="Afoshin A.S."/>
            <person name="Leontyevskaya E.A."/>
            <person name="Leontyevskaya N.V."/>
        </authorList>
    </citation>
    <scope>NUCLEOTIDE SEQUENCE [LARGE SCALE GENOMIC DNA]</scope>
    <source>
        <strain evidence="5 6">10.1.1</strain>
    </source>
</reference>
<dbReference type="Gene3D" id="1.25.40.10">
    <property type="entry name" value="Tetratricopeptide repeat domain"/>
    <property type="match status" value="1"/>
</dbReference>
<keyword evidence="2 3" id="KW-0802">TPR repeat</keyword>
<dbReference type="SUPFAM" id="SSF48452">
    <property type="entry name" value="TPR-like"/>
    <property type="match status" value="1"/>
</dbReference>
<evidence type="ECO:0000256" key="1">
    <source>
        <dbReference type="ARBA" id="ARBA00022737"/>
    </source>
</evidence>
<feature type="repeat" description="TPR" evidence="3">
    <location>
        <begin position="269"/>
        <end position="302"/>
    </location>
</feature>
<dbReference type="PROSITE" id="PS50293">
    <property type="entry name" value="TPR_REGION"/>
    <property type="match status" value="1"/>
</dbReference>
<evidence type="ECO:0000313" key="5">
    <source>
        <dbReference type="EMBL" id="UNP27868.1"/>
    </source>
</evidence>
<dbReference type="SMART" id="SM00028">
    <property type="entry name" value="TPR"/>
    <property type="match status" value="3"/>
</dbReference>
<feature type="chain" id="PRO_5046210480" evidence="4">
    <location>
        <begin position="24"/>
        <end position="388"/>
    </location>
</feature>
<keyword evidence="4" id="KW-0732">Signal</keyword>
<gene>
    <name evidence="5" type="ORF">MOV92_15275</name>
</gene>
<accession>A0ABY3X5N0</accession>
<evidence type="ECO:0000256" key="3">
    <source>
        <dbReference type="PROSITE-ProRule" id="PRU00339"/>
    </source>
</evidence>
<dbReference type="RefSeq" id="WP_057943537.1">
    <property type="nucleotide sequence ID" value="NZ_CP011131.1"/>
</dbReference>
<keyword evidence="1" id="KW-0677">Repeat</keyword>
<sequence>MLRRAAASACVLFALACAGTVRAGDGGITVLSATVADQPIEGAAIGLRRDGQPALAATTDAQGRAALDAAALRDPAARLSIRRAGYAELLAQCPCDGSRYALSAAMQSLDGLRVVLSWGDAPVDLDSHLSFPGNHVYFERKNGADASLDLDDTERHGPETITVQRKHPGEVYTYAVHDFGHRQDPAADALARSQARVYVYVGQTLVRTYTVPSQPGNLWTVLRIDGEGRFEDINRVGASRAAADGIGAQIAQISGGDTGPGDAHDGSDAALANERGEASYRAGDLAAAIAAYQQAIELDPGHALAYSNLGLAYVKQGRAAEAIWASRTAIALAKGGVAATIRANAYYNIGKLYEEDGQYERAMSNYLAAKREKPDKSYDQALERVSAY</sequence>
<dbReference type="PROSITE" id="PS51257">
    <property type="entry name" value="PROKAR_LIPOPROTEIN"/>
    <property type="match status" value="1"/>
</dbReference>
<dbReference type="PROSITE" id="PS50005">
    <property type="entry name" value="TPR"/>
    <property type="match status" value="2"/>
</dbReference>
<evidence type="ECO:0000256" key="2">
    <source>
        <dbReference type="ARBA" id="ARBA00022803"/>
    </source>
</evidence>
<dbReference type="Pfam" id="PF13414">
    <property type="entry name" value="TPR_11"/>
    <property type="match status" value="1"/>
</dbReference>